<dbReference type="Gene3D" id="3.60.10.10">
    <property type="entry name" value="Endonuclease/exonuclease/phosphatase"/>
    <property type="match status" value="1"/>
</dbReference>
<dbReference type="OrthoDB" id="1432456at2759"/>
<reference evidence="1" key="1">
    <citation type="submission" date="2022-04" db="EMBL/GenBank/DDBJ databases">
        <title>Carnegiea gigantea Genome sequencing and assembly v2.</title>
        <authorList>
            <person name="Copetti D."/>
            <person name="Sanderson M.J."/>
            <person name="Burquez A."/>
            <person name="Wojciechowski M.F."/>
        </authorList>
    </citation>
    <scope>NUCLEOTIDE SEQUENCE</scope>
    <source>
        <strain evidence="1">SGP5-SGP5p</strain>
        <tissue evidence="1">Aerial part</tissue>
    </source>
</reference>
<comment type="caution">
    <text evidence="1">The sequence shown here is derived from an EMBL/GenBank/DDBJ whole genome shotgun (WGS) entry which is preliminary data.</text>
</comment>
<evidence type="ECO:0008006" key="3">
    <source>
        <dbReference type="Google" id="ProtNLM"/>
    </source>
</evidence>
<evidence type="ECO:0000313" key="1">
    <source>
        <dbReference type="EMBL" id="KAJ8420695.1"/>
    </source>
</evidence>
<sequence length="240" mass="28973">MRKSVARRKKFGLRTKWRPIQKDTQGGNMSEQTIQHCNKQTQNIHKGFTQVLKKSDQILHCYVVQLNTHKKFFLTIVYGMNHNHQRHSMWEDLLDLSHQMQGAWYILGDFNAILYKEDRREGDVTYDKEIKEMLDFMEIEDLQEMRWNRAYYSWTNKTIWSRIDRALINIHWLQFCEMWRRNQDFNKIIDSVVSPLSNSPPRQLSLVMAKLRSQLSKLNRDKFADLRAHEEREKKDLTNI</sequence>
<protein>
    <recommendedName>
        <fullName evidence="3">Reverse transcriptase</fullName>
    </recommendedName>
</protein>
<evidence type="ECO:0000313" key="2">
    <source>
        <dbReference type="Proteomes" id="UP001153076"/>
    </source>
</evidence>
<dbReference type="Proteomes" id="UP001153076">
    <property type="component" value="Unassembled WGS sequence"/>
</dbReference>
<dbReference type="SUPFAM" id="SSF56219">
    <property type="entry name" value="DNase I-like"/>
    <property type="match status" value="1"/>
</dbReference>
<keyword evidence="2" id="KW-1185">Reference proteome</keyword>
<dbReference type="EMBL" id="JAKOGI010003216">
    <property type="protein sequence ID" value="KAJ8420695.1"/>
    <property type="molecule type" value="Genomic_DNA"/>
</dbReference>
<organism evidence="1 2">
    <name type="scientific">Carnegiea gigantea</name>
    <dbReference type="NCBI Taxonomy" id="171969"/>
    <lineage>
        <taxon>Eukaryota</taxon>
        <taxon>Viridiplantae</taxon>
        <taxon>Streptophyta</taxon>
        <taxon>Embryophyta</taxon>
        <taxon>Tracheophyta</taxon>
        <taxon>Spermatophyta</taxon>
        <taxon>Magnoliopsida</taxon>
        <taxon>eudicotyledons</taxon>
        <taxon>Gunneridae</taxon>
        <taxon>Pentapetalae</taxon>
        <taxon>Caryophyllales</taxon>
        <taxon>Cactineae</taxon>
        <taxon>Cactaceae</taxon>
        <taxon>Cactoideae</taxon>
        <taxon>Echinocereeae</taxon>
        <taxon>Carnegiea</taxon>
    </lineage>
</organism>
<proteinExistence type="predicted"/>
<name>A0A9Q1JJR6_9CARY</name>
<gene>
    <name evidence="1" type="ORF">Cgig2_021609</name>
</gene>
<dbReference type="AlphaFoldDB" id="A0A9Q1JJR6"/>
<dbReference type="InterPro" id="IPR036691">
    <property type="entry name" value="Endo/exonu/phosph_ase_sf"/>
</dbReference>
<accession>A0A9Q1JJR6</accession>